<dbReference type="PANTHER" id="PTHR30175:SF1">
    <property type="entry name" value="PTS SYSTEM ARBUTIN-, CELLOBIOSE-, AND SALICIN-SPECIFIC EIIBC COMPONENT-RELATED"/>
    <property type="match status" value="1"/>
</dbReference>
<keyword evidence="3" id="KW-1003">Cell membrane</keyword>
<keyword evidence="9 12" id="KW-1133">Transmembrane helix</keyword>
<feature type="transmembrane region" description="Helical" evidence="12">
    <location>
        <begin position="243"/>
        <end position="266"/>
    </location>
</feature>
<dbReference type="SUPFAM" id="SSF55604">
    <property type="entry name" value="Glucose permease domain IIB"/>
    <property type="match status" value="1"/>
</dbReference>
<dbReference type="RefSeq" id="WP_021366290.1">
    <property type="nucleotide sequence ID" value="NZ_BBYB01000201.1"/>
</dbReference>
<dbReference type="PROSITE" id="PS51103">
    <property type="entry name" value="PTS_EIIC_TYPE_1"/>
    <property type="match status" value="1"/>
</dbReference>
<evidence type="ECO:0000256" key="4">
    <source>
        <dbReference type="ARBA" id="ARBA00022597"/>
    </source>
</evidence>
<dbReference type="Gene3D" id="3.30.1360.60">
    <property type="entry name" value="Glucose permease domain IIB"/>
    <property type="match status" value="1"/>
</dbReference>
<feature type="transmembrane region" description="Helical" evidence="12">
    <location>
        <begin position="428"/>
        <end position="450"/>
    </location>
</feature>
<dbReference type="EMBL" id="LK933160">
    <property type="protein sequence ID" value="CDT44594.1"/>
    <property type="molecule type" value="Genomic_DNA"/>
</dbReference>
<dbReference type="EMBL" id="LK932482">
    <property type="protein sequence ID" value="CDS84269.1"/>
    <property type="molecule type" value="Genomic_DNA"/>
</dbReference>
<dbReference type="InterPro" id="IPR013013">
    <property type="entry name" value="PTS_EIIC_1"/>
</dbReference>
<keyword evidence="7 12" id="KW-0812">Transmembrane</keyword>
<evidence type="ECO:0000259" key="15">
    <source>
        <dbReference type="PROSITE" id="PS51103"/>
    </source>
</evidence>
<feature type="active site" description="Phosphocysteine intermediate; for EIIB activity" evidence="11">
    <location>
        <position position="26"/>
    </location>
</feature>
<dbReference type="FunFam" id="3.30.1360.60:FF:000001">
    <property type="entry name" value="PTS system glucose-specific IIBC component PtsG"/>
    <property type="match status" value="1"/>
</dbReference>
<evidence type="ECO:0000313" key="18">
    <source>
        <dbReference type="EMBL" id="CDT44594.1"/>
    </source>
</evidence>
<dbReference type="GO" id="GO:0009401">
    <property type="term" value="P:phosphoenolpyruvate-dependent sugar phosphotransferase system"/>
    <property type="evidence" value="ECO:0007669"/>
    <property type="project" value="UniProtKB-KW"/>
</dbReference>
<dbReference type="PROSITE" id="PS00371">
    <property type="entry name" value="PTS_EIIA_TYPE_1_HIS"/>
    <property type="match status" value="1"/>
</dbReference>
<dbReference type="InterPro" id="IPR018113">
    <property type="entry name" value="PTrfase_EIIB_Cys"/>
</dbReference>
<dbReference type="SUPFAM" id="SSF51261">
    <property type="entry name" value="Duplicated hybrid motif"/>
    <property type="match status" value="1"/>
</dbReference>
<dbReference type="InterPro" id="IPR001996">
    <property type="entry name" value="PTS_IIB_1"/>
</dbReference>
<evidence type="ECO:0000256" key="10">
    <source>
        <dbReference type="ARBA" id="ARBA00023136"/>
    </source>
</evidence>
<feature type="transmembrane region" description="Helical" evidence="12">
    <location>
        <begin position="179"/>
        <end position="199"/>
    </location>
</feature>
<evidence type="ECO:0000256" key="3">
    <source>
        <dbReference type="ARBA" id="ARBA00022475"/>
    </source>
</evidence>
<feature type="transmembrane region" description="Helical" evidence="12">
    <location>
        <begin position="286"/>
        <end position="307"/>
    </location>
</feature>
<keyword evidence="4" id="KW-0762">Sugar transport</keyword>
<gene>
    <name evidence="16" type="primary">bglP</name>
    <name evidence="18" type="ORF">BN1095_480049</name>
    <name evidence="16" type="ORF">BN1096_310054</name>
    <name evidence="17" type="ORF">BN1097_320053</name>
</gene>
<dbReference type="EMBL" id="LK932368">
    <property type="protein sequence ID" value="CDS84708.1"/>
    <property type="molecule type" value="Genomic_DNA"/>
</dbReference>
<dbReference type="InterPro" id="IPR050558">
    <property type="entry name" value="PTS_Sugar-Specific_Components"/>
</dbReference>
<dbReference type="Pfam" id="PF00367">
    <property type="entry name" value="PTS_EIIB"/>
    <property type="match status" value="1"/>
</dbReference>
<dbReference type="NCBIfam" id="TIGR01995">
    <property type="entry name" value="PTS-II-ABC-beta"/>
    <property type="match status" value="1"/>
</dbReference>
<feature type="domain" description="PTS EIIB type-1" evidence="14">
    <location>
        <begin position="4"/>
        <end position="86"/>
    </location>
</feature>
<evidence type="ECO:0000259" key="13">
    <source>
        <dbReference type="PROSITE" id="PS51093"/>
    </source>
</evidence>
<feature type="domain" description="PTS EIIC type-1" evidence="15">
    <location>
        <begin position="104"/>
        <end position="461"/>
    </location>
</feature>
<feature type="transmembrane region" description="Helical" evidence="12">
    <location>
        <begin position="353"/>
        <end position="374"/>
    </location>
</feature>
<evidence type="ECO:0000256" key="6">
    <source>
        <dbReference type="ARBA" id="ARBA00022683"/>
    </source>
</evidence>
<feature type="transmembrane region" description="Helical" evidence="12">
    <location>
        <begin position="102"/>
        <end position="135"/>
    </location>
</feature>
<keyword evidence="10 12" id="KW-0472">Membrane</keyword>
<evidence type="ECO:0000256" key="1">
    <source>
        <dbReference type="ARBA" id="ARBA00004651"/>
    </source>
</evidence>
<dbReference type="AlphaFoldDB" id="A0A068ZZX1"/>
<dbReference type="PROSITE" id="PS51093">
    <property type="entry name" value="PTS_EIIA_TYPE_1"/>
    <property type="match status" value="1"/>
</dbReference>
<dbReference type="GO" id="GO:0008982">
    <property type="term" value="F:protein-N(PI)-phosphohistidine-sugar phosphotransferase activity"/>
    <property type="evidence" value="ECO:0007669"/>
    <property type="project" value="InterPro"/>
</dbReference>
<organism evidence="16">
    <name type="scientific">Clostridioides difficile</name>
    <name type="common">Peptoclostridium difficile</name>
    <dbReference type="NCBI Taxonomy" id="1496"/>
    <lineage>
        <taxon>Bacteria</taxon>
        <taxon>Bacillati</taxon>
        <taxon>Bacillota</taxon>
        <taxon>Clostridia</taxon>
        <taxon>Peptostreptococcales</taxon>
        <taxon>Peptostreptococcaceae</taxon>
        <taxon>Clostridioides</taxon>
    </lineage>
</organism>
<dbReference type="InterPro" id="IPR001127">
    <property type="entry name" value="PTS_EIIA_1_perm"/>
</dbReference>
<feature type="transmembrane region" description="Helical" evidence="12">
    <location>
        <begin position="386"/>
        <end position="408"/>
    </location>
</feature>
<dbReference type="CDD" id="cd00212">
    <property type="entry name" value="PTS_IIB_glc"/>
    <property type="match status" value="1"/>
</dbReference>
<dbReference type="EC" id="2.7.1.-" evidence="16"/>
<evidence type="ECO:0000256" key="7">
    <source>
        <dbReference type="ARBA" id="ARBA00022692"/>
    </source>
</evidence>
<feature type="transmembrane region" description="Helical" evidence="12">
    <location>
        <begin position="147"/>
        <end position="167"/>
    </location>
</feature>
<dbReference type="InterPro" id="IPR011055">
    <property type="entry name" value="Dup_hybrid_motif"/>
</dbReference>
<evidence type="ECO:0000259" key="14">
    <source>
        <dbReference type="PROSITE" id="PS51098"/>
    </source>
</evidence>
<dbReference type="PANTHER" id="PTHR30175">
    <property type="entry name" value="PHOSPHOTRANSFERASE SYSTEM TRANSPORT PROTEIN"/>
    <property type="match status" value="1"/>
</dbReference>
<keyword evidence="6" id="KW-0598">Phosphotransferase system</keyword>
<dbReference type="InterPro" id="IPR011297">
    <property type="entry name" value="PTS_IIABC_b_glu"/>
</dbReference>
<dbReference type="GO" id="GO:0015771">
    <property type="term" value="P:trehalose transport"/>
    <property type="evidence" value="ECO:0007669"/>
    <property type="project" value="TreeGrafter"/>
</dbReference>
<dbReference type="FunFam" id="2.70.70.10:FF:000001">
    <property type="entry name" value="PTS system glucose-specific IIA component"/>
    <property type="match status" value="1"/>
</dbReference>
<dbReference type="InterPro" id="IPR003352">
    <property type="entry name" value="PTS_EIIC"/>
</dbReference>
<dbReference type="NCBIfam" id="TIGR00830">
    <property type="entry name" value="PTBA"/>
    <property type="match status" value="1"/>
</dbReference>
<dbReference type="EC" id="2.7.1.69" evidence="16"/>
<evidence type="ECO:0000313" key="17">
    <source>
        <dbReference type="EMBL" id="CDS84708.1"/>
    </source>
</evidence>
<dbReference type="Pfam" id="PF00358">
    <property type="entry name" value="PTS_EIIA_1"/>
    <property type="match status" value="1"/>
</dbReference>
<evidence type="ECO:0000256" key="12">
    <source>
        <dbReference type="SAM" id="Phobius"/>
    </source>
</evidence>
<name>A0A068ZZX1_CLODI</name>
<evidence type="ECO:0000256" key="8">
    <source>
        <dbReference type="ARBA" id="ARBA00022777"/>
    </source>
</evidence>
<keyword evidence="2" id="KW-0813">Transport</keyword>
<dbReference type="Pfam" id="PF02378">
    <property type="entry name" value="PTS_EIIC"/>
    <property type="match status" value="1"/>
</dbReference>
<protein>
    <submittedName>
        <fullName evidence="16">PTS system beta-glucoside-specific EIIBCA component</fullName>
        <ecNumber evidence="16">2.7.1.-</ecNumber>
        <ecNumber evidence="16">2.7.1.69</ecNumber>
    </submittedName>
</protein>
<evidence type="ECO:0000313" key="16">
    <source>
        <dbReference type="EMBL" id="CDS84269.1"/>
    </source>
</evidence>
<evidence type="ECO:0000256" key="11">
    <source>
        <dbReference type="PROSITE-ProRule" id="PRU00421"/>
    </source>
</evidence>
<dbReference type="PROSITE" id="PS51098">
    <property type="entry name" value="PTS_EIIB_TYPE_1"/>
    <property type="match status" value="1"/>
</dbReference>
<feature type="transmembrane region" description="Helical" evidence="12">
    <location>
        <begin position="205"/>
        <end position="231"/>
    </location>
</feature>
<keyword evidence="5 16" id="KW-0808">Transferase</keyword>
<comment type="subcellular location">
    <subcellularLocation>
        <location evidence="1">Cell membrane</location>
        <topology evidence="1">Multi-pass membrane protein</topology>
    </subcellularLocation>
</comment>
<evidence type="ECO:0000256" key="2">
    <source>
        <dbReference type="ARBA" id="ARBA00022448"/>
    </source>
</evidence>
<keyword evidence="8" id="KW-0418">Kinase</keyword>
<dbReference type="GO" id="GO:0016301">
    <property type="term" value="F:kinase activity"/>
    <property type="evidence" value="ECO:0007669"/>
    <property type="project" value="UniProtKB-KW"/>
</dbReference>
<dbReference type="GO" id="GO:0005886">
    <property type="term" value="C:plasma membrane"/>
    <property type="evidence" value="ECO:0007669"/>
    <property type="project" value="UniProtKB-SubCell"/>
</dbReference>
<dbReference type="Gene3D" id="2.70.70.10">
    <property type="entry name" value="Glucose Permease (Domain IIA)"/>
    <property type="match status" value="1"/>
</dbReference>
<proteinExistence type="predicted"/>
<reference evidence="16" key="1">
    <citation type="submission" date="2014-07" db="EMBL/GenBank/DDBJ databases">
        <authorList>
            <person name="Monot Marc"/>
        </authorList>
    </citation>
    <scope>NUCLEOTIDE SEQUENCE</scope>
    <source>
        <strain evidence="18">7032989</strain>
        <strain evidence="17">7032994</strain>
    </source>
</reference>
<dbReference type="GO" id="GO:0090589">
    <property type="term" value="F:protein-phosphocysteine-trehalose phosphotransferase system transporter activity"/>
    <property type="evidence" value="ECO:0007669"/>
    <property type="project" value="TreeGrafter"/>
</dbReference>
<feature type="transmembrane region" description="Helical" evidence="12">
    <location>
        <begin position="327"/>
        <end position="347"/>
    </location>
</feature>
<evidence type="ECO:0000256" key="9">
    <source>
        <dbReference type="ARBA" id="ARBA00022989"/>
    </source>
</evidence>
<sequence length="625" mass="66729">MDYKNIAQEILLNVGGKENVNEVTHCMTRLRFKVKSASKVNKDKLSKTEGVITVVESMGQIQVVIGNKVKKVYDEVIKIVPQSNNVGKKNESQEKQGIINSILSAVAGIFTPTIPAIAGVGMIKGILSVLAMYYMNKNGVDIKETQSYIILNAMADSIFYFMPIILGYTAAKVFNANKIISMVLGATLCYPTFTALMAGEESVRFLGLAVTKATYTSSVIPIIIAIWALSYVEKVLEKYIPEVIKIIMVPTLSLVVMLPATLFLFGPIGIYIGNVINFSYKYIYELSPALCGAFVGGLWCVLVIFGAHRALLPIGISDVAQTGRQNLLAFAGAANFSQAGAALGVFFKTKNQGLKTISMSATITALFGITEPAIYGANLRLKKPMVCAVICGAFGGAIMGMGGAYGNAFANQGVLTIPVYAEAGALGFLSYLGGCAIAFFGSAISTYLVGFEDLEESSNKENSSIKVETKDGVIDITSPVEGECIELSEVKDDVFASKAMGEGIAVLPTKGVITAPTDCEVASLFPTLHAIGLKLDNGAEMLIHVGINTVELNGKYFTKHVNQGDLVKKGDKLISFDIDKIKKAGYDVTTPVIVNNTFDFGQVVSCKSSYVSTNDNIISLVLAGN</sequence>
<feature type="domain" description="PTS EIIA type-1" evidence="13">
    <location>
        <begin position="492"/>
        <end position="596"/>
    </location>
</feature>
<evidence type="ECO:0000256" key="5">
    <source>
        <dbReference type="ARBA" id="ARBA00022679"/>
    </source>
</evidence>
<accession>A0A068ZZX1</accession>
<dbReference type="InterPro" id="IPR036878">
    <property type="entry name" value="Glu_permease_IIB"/>
</dbReference>